<protein>
    <submittedName>
        <fullName evidence="8">Membrane protein</fullName>
    </submittedName>
</protein>
<feature type="transmembrane region" description="Helical" evidence="6">
    <location>
        <begin position="88"/>
        <end position="108"/>
    </location>
</feature>
<evidence type="ECO:0000256" key="6">
    <source>
        <dbReference type="SAM" id="Phobius"/>
    </source>
</evidence>
<feature type="transmembrane region" description="Helical" evidence="6">
    <location>
        <begin position="208"/>
        <end position="228"/>
    </location>
</feature>
<dbReference type="RefSeq" id="WP_189335753.1">
    <property type="nucleotide sequence ID" value="NZ_AP023356.1"/>
</dbReference>
<feature type="domain" description="EamA" evidence="7">
    <location>
        <begin position="140"/>
        <end position="276"/>
    </location>
</feature>
<dbReference type="Proteomes" id="UP000676967">
    <property type="component" value="Chromosome"/>
</dbReference>
<gene>
    <name evidence="8" type="ORF">Aiant_61200</name>
</gene>
<keyword evidence="9" id="KW-1185">Reference proteome</keyword>
<proteinExistence type="inferred from homology"/>
<feature type="transmembrane region" description="Helical" evidence="6">
    <location>
        <begin position="138"/>
        <end position="157"/>
    </location>
</feature>
<evidence type="ECO:0000256" key="4">
    <source>
        <dbReference type="ARBA" id="ARBA00022989"/>
    </source>
</evidence>
<feature type="transmembrane region" description="Helical" evidence="6">
    <location>
        <begin position="115"/>
        <end position="132"/>
    </location>
</feature>
<dbReference type="PANTHER" id="PTHR32322:SF9">
    <property type="entry name" value="AMINO-ACID METABOLITE EFFLUX PUMP-RELATED"/>
    <property type="match status" value="1"/>
</dbReference>
<reference evidence="8 9" key="1">
    <citation type="submission" date="2020-08" db="EMBL/GenBank/DDBJ databases">
        <title>Whole genome shotgun sequence of Actinoplanes ianthinogenes NBRC 13996.</title>
        <authorList>
            <person name="Komaki H."/>
            <person name="Tamura T."/>
        </authorList>
    </citation>
    <scope>NUCLEOTIDE SEQUENCE [LARGE SCALE GENOMIC DNA]</scope>
    <source>
        <strain evidence="8 9">NBRC 13996</strain>
    </source>
</reference>
<evidence type="ECO:0000313" key="9">
    <source>
        <dbReference type="Proteomes" id="UP000676967"/>
    </source>
</evidence>
<feature type="transmembrane region" description="Helical" evidence="6">
    <location>
        <begin position="169"/>
        <end position="188"/>
    </location>
</feature>
<evidence type="ECO:0000256" key="2">
    <source>
        <dbReference type="ARBA" id="ARBA00007362"/>
    </source>
</evidence>
<sequence length="294" mass="30440">MRPRDIALAVAVAAVWGVNFVVIETGLDHFPPLLFSALRFGLAAFPAILVVGRPQVPWRWVAAVALILGVVKFSLLFAGMAAGMPAGLSSLVLQSQAIFTMLFATLLLRERPRRVQIAGLAVAATGVALVATRTGAGLPAFLLVIAAAAAWGLSNVATRKASPPDTLRFMVWVSALATGPLIVLSLLVDGPSADLAAMRAIDTEAVLALLYIALLATLAGFGAWGYLIRKHGAATVAPFSMLVPFFGIASAALILGEPVHAIDVAGGVLVVGGVLLGLVRSRPAVHEPLVRVEA</sequence>
<feature type="transmembrane region" description="Helical" evidence="6">
    <location>
        <begin position="33"/>
        <end position="51"/>
    </location>
</feature>
<evidence type="ECO:0000256" key="3">
    <source>
        <dbReference type="ARBA" id="ARBA00022692"/>
    </source>
</evidence>
<keyword evidence="4 6" id="KW-1133">Transmembrane helix</keyword>
<keyword evidence="3 6" id="KW-0812">Transmembrane</keyword>
<evidence type="ECO:0000256" key="5">
    <source>
        <dbReference type="ARBA" id="ARBA00023136"/>
    </source>
</evidence>
<evidence type="ECO:0000259" key="7">
    <source>
        <dbReference type="Pfam" id="PF00892"/>
    </source>
</evidence>
<feature type="transmembrane region" description="Helical" evidence="6">
    <location>
        <begin position="58"/>
        <end position="82"/>
    </location>
</feature>
<dbReference type="InterPro" id="IPR000620">
    <property type="entry name" value="EamA_dom"/>
</dbReference>
<dbReference type="InterPro" id="IPR050638">
    <property type="entry name" value="AA-Vitamin_Transporters"/>
</dbReference>
<feature type="transmembrane region" description="Helical" evidence="6">
    <location>
        <begin position="235"/>
        <end position="255"/>
    </location>
</feature>
<evidence type="ECO:0000256" key="1">
    <source>
        <dbReference type="ARBA" id="ARBA00004141"/>
    </source>
</evidence>
<comment type="subcellular location">
    <subcellularLocation>
        <location evidence="1">Membrane</location>
        <topology evidence="1">Multi-pass membrane protein</topology>
    </subcellularLocation>
</comment>
<name>A0ABN6CKF4_9ACTN</name>
<feature type="transmembrane region" description="Helical" evidence="6">
    <location>
        <begin position="261"/>
        <end position="279"/>
    </location>
</feature>
<accession>A0ABN6CKF4</accession>
<dbReference type="PANTHER" id="PTHR32322">
    <property type="entry name" value="INNER MEMBRANE TRANSPORTER"/>
    <property type="match status" value="1"/>
</dbReference>
<evidence type="ECO:0000313" key="8">
    <source>
        <dbReference type="EMBL" id="BCJ45463.1"/>
    </source>
</evidence>
<comment type="similarity">
    <text evidence="2">Belongs to the EamA transporter family.</text>
</comment>
<dbReference type="Pfam" id="PF00892">
    <property type="entry name" value="EamA"/>
    <property type="match status" value="2"/>
</dbReference>
<keyword evidence="5 6" id="KW-0472">Membrane</keyword>
<dbReference type="InterPro" id="IPR037185">
    <property type="entry name" value="EmrE-like"/>
</dbReference>
<organism evidence="8 9">
    <name type="scientific">Actinoplanes ianthinogenes</name>
    <dbReference type="NCBI Taxonomy" id="122358"/>
    <lineage>
        <taxon>Bacteria</taxon>
        <taxon>Bacillati</taxon>
        <taxon>Actinomycetota</taxon>
        <taxon>Actinomycetes</taxon>
        <taxon>Micromonosporales</taxon>
        <taxon>Micromonosporaceae</taxon>
        <taxon>Actinoplanes</taxon>
    </lineage>
</organism>
<dbReference type="EMBL" id="AP023356">
    <property type="protein sequence ID" value="BCJ45463.1"/>
    <property type="molecule type" value="Genomic_DNA"/>
</dbReference>
<dbReference type="SUPFAM" id="SSF103481">
    <property type="entry name" value="Multidrug resistance efflux transporter EmrE"/>
    <property type="match status" value="2"/>
</dbReference>
<feature type="domain" description="EamA" evidence="7">
    <location>
        <begin position="6"/>
        <end position="131"/>
    </location>
</feature>